<dbReference type="WBParaSite" id="GPLIN_000644400">
    <property type="protein sequence ID" value="GPLIN_000644400"/>
    <property type="gene ID" value="GPLIN_000644400"/>
</dbReference>
<name>A0A183C0Q1_GLOPA</name>
<reference evidence="1" key="2">
    <citation type="submission" date="2014-05" db="EMBL/GenBank/DDBJ databases">
        <title>The genome and life-stage specific transcriptomes of Globodera pallida elucidate key aspects of plant parasitism by a cyst nematode.</title>
        <authorList>
            <person name="Cotton J.A."/>
            <person name="Lilley C.J."/>
            <person name="Jones L.M."/>
            <person name="Kikuchi T."/>
            <person name="Reid A.J."/>
            <person name="Thorpe P."/>
            <person name="Tsai I.J."/>
            <person name="Beasley H."/>
            <person name="Blok V."/>
            <person name="Cock P.J.A."/>
            <person name="Van den Akker S.E."/>
            <person name="Holroyd N."/>
            <person name="Hunt M."/>
            <person name="Mantelin S."/>
            <person name="Naghra H."/>
            <person name="Pain A."/>
            <person name="Palomares-Rius J.E."/>
            <person name="Zarowiecki M."/>
            <person name="Berriman M."/>
            <person name="Jones J.T."/>
            <person name="Urwin P.E."/>
        </authorList>
    </citation>
    <scope>NUCLEOTIDE SEQUENCE [LARGE SCALE GENOMIC DNA]</scope>
    <source>
        <strain evidence="1">Lindley</strain>
    </source>
</reference>
<reference evidence="1" key="1">
    <citation type="submission" date="2013-12" db="EMBL/GenBank/DDBJ databases">
        <authorList>
            <person name="Aslett M."/>
        </authorList>
    </citation>
    <scope>NUCLEOTIDE SEQUENCE [LARGE SCALE GENOMIC DNA]</scope>
    <source>
        <strain evidence="1">Lindley</strain>
    </source>
</reference>
<accession>A0A183C0Q1</accession>
<keyword evidence="1" id="KW-1185">Reference proteome</keyword>
<protein>
    <submittedName>
        <fullName evidence="2">Uncharacterized protein</fullName>
    </submittedName>
</protein>
<dbReference type="AlphaFoldDB" id="A0A183C0Q1"/>
<evidence type="ECO:0000313" key="1">
    <source>
        <dbReference type="Proteomes" id="UP000050741"/>
    </source>
</evidence>
<organism evidence="1 2">
    <name type="scientific">Globodera pallida</name>
    <name type="common">Potato cyst nematode worm</name>
    <name type="synonym">Heterodera pallida</name>
    <dbReference type="NCBI Taxonomy" id="36090"/>
    <lineage>
        <taxon>Eukaryota</taxon>
        <taxon>Metazoa</taxon>
        <taxon>Ecdysozoa</taxon>
        <taxon>Nematoda</taxon>
        <taxon>Chromadorea</taxon>
        <taxon>Rhabditida</taxon>
        <taxon>Tylenchina</taxon>
        <taxon>Tylenchomorpha</taxon>
        <taxon>Tylenchoidea</taxon>
        <taxon>Heteroderidae</taxon>
        <taxon>Heteroderinae</taxon>
        <taxon>Globodera</taxon>
    </lineage>
</organism>
<reference evidence="2" key="3">
    <citation type="submission" date="2016-06" db="UniProtKB">
        <authorList>
            <consortium name="WormBaseParasite"/>
        </authorList>
    </citation>
    <scope>IDENTIFICATION</scope>
</reference>
<sequence>MKHRKEPPKLTVQTDANVVDEPIVDALCLTDSMPFYSNLYPERLVVQNATDGTVATAAQPSPLRISVLKQLLSNVVNACQKQADQQIVMDKPDFSLTVDVFRNLSPSNSVPDLFVLLRLHDVSFCFTTEFYKLLRGCLDYNLGELLIPQPETIPVELLEVPEEIGVGLGENHLVFTLRIILKKVQVGWCWLVAEVYREGF</sequence>
<proteinExistence type="predicted"/>
<evidence type="ECO:0000313" key="2">
    <source>
        <dbReference type="WBParaSite" id="GPLIN_000644400"/>
    </source>
</evidence>
<dbReference type="Proteomes" id="UP000050741">
    <property type="component" value="Unassembled WGS sequence"/>
</dbReference>